<protein>
    <submittedName>
        <fullName evidence="3">Hypothetical_protein</fullName>
    </submittedName>
</protein>
<keyword evidence="4" id="KW-1185">Reference proteome</keyword>
<reference evidence="3 4" key="1">
    <citation type="submission" date="2024-07" db="EMBL/GenBank/DDBJ databases">
        <authorList>
            <person name="Akdeniz Z."/>
        </authorList>
    </citation>
    <scope>NUCLEOTIDE SEQUENCE [LARGE SCALE GENOMIC DNA]</scope>
</reference>
<feature type="region of interest" description="Disordered" evidence="1">
    <location>
        <begin position="52"/>
        <end position="77"/>
    </location>
</feature>
<dbReference type="EMBL" id="CAXDID020000190">
    <property type="protein sequence ID" value="CAL6052075.1"/>
    <property type="molecule type" value="Genomic_DNA"/>
</dbReference>
<evidence type="ECO:0000256" key="1">
    <source>
        <dbReference type="SAM" id="MobiDB-lite"/>
    </source>
</evidence>
<dbReference type="Proteomes" id="UP001642409">
    <property type="component" value="Unassembled WGS sequence"/>
</dbReference>
<name>A0ABP1K2B0_9EUKA</name>
<organism evidence="3 4">
    <name type="scientific">Hexamita inflata</name>
    <dbReference type="NCBI Taxonomy" id="28002"/>
    <lineage>
        <taxon>Eukaryota</taxon>
        <taxon>Metamonada</taxon>
        <taxon>Diplomonadida</taxon>
        <taxon>Hexamitidae</taxon>
        <taxon>Hexamitinae</taxon>
        <taxon>Hexamita</taxon>
    </lineage>
</organism>
<proteinExistence type="predicted"/>
<accession>A0ABP1K2B0</accession>
<keyword evidence="2" id="KW-0472">Membrane</keyword>
<sequence>MRCFQQISEKCQRYIFTQSYIQNYNICKSLYFFYFYHVSLLFFRKAKPKKKKPGEAQHAEKEDISAVSSKDTCQDNLNTDEISDEVRNIEDIINIHIDPEQLDPLRRDNSSECSED</sequence>
<comment type="caution">
    <text evidence="3">The sequence shown here is derived from an EMBL/GenBank/DDBJ whole genome shotgun (WGS) entry which is preliminary data.</text>
</comment>
<feature type="compositionally biased region" description="Basic and acidic residues" evidence="1">
    <location>
        <begin position="53"/>
        <end position="64"/>
    </location>
</feature>
<feature type="transmembrane region" description="Helical" evidence="2">
    <location>
        <begin position="23"/>
        <end position="43"/>
    </location>
</feature>
<evidence type="ECO:0000313" key="4">
    <source>
        <dbReference type="Proteomes" id="UP001642409"/>
    </source>
</evidence>
<evidence type="ECO:0000256" key="2">
    <source>
        <dbReference type="SAM" id="Phobius"/>
    </source>
</evidence>
<feature type="compositionally biased region" description="Polar residues" evidence="1">
    <location>
        <begin position="66"/>
        <end position="77"/>
    </location>
</feature>
<evidence type="ECO:0000313" key="3">
    <source>
        <dbReference type="EMBL" id="CAL6052075.1"/>
    </source>
</evidence>
<keyword evidence="2" id="KW-0812">Transmembrane</keyword>
<keyword evidence="2" id="KW-1133">Transmembrane helix</keyword>
<gene>
    <name evidence="3" type="ORF">HINF_LOCUS44677</name>
</gene>